<dbReference type="Gene3D" id="3.40.50.1360">
    <property type="match status" value="1"/>
</dbReference>
<dbReference type="OrthoDB" id="58802at2"/>
<feature type="domain" description="Sugar-binding" evidence="5">
    <location>
        <begin position="57"/>
        <end position="311"/>
    </location>
</feature>
<keyword evidence="8" id="KW-1185">Reference proteome</keyword>
<evidence type="ECO:0000313" key="7">
    <source>
        <dbReference type="EMBL" id="RSU14434.1"/>
    </source>
</evidence>
<dbReference type="GO" id="GO:0030246">
    <property type="term" value="F:carbohydrate binding"/>
    <property type="evidence" value="ECO:0007669"/>
    <property type="project" value="InterPro"/>
</dbReference>
<evidence type="ECO:0000256" key="4">
    <source>
        <dbReference type="ARBA" id="ARBA00023163"/>
    </source>
</evidence>
<dbReference type="InterPro" id="IPR000835">
    <property type="entry name" value="HTH_MarR-typ"/>
</dbReference>
<evidence type="ECO:0000259" key="6">
    <source>
        <dbReference type="Pfam" id="PF12802"/>
    </source>
</evidence>
<keyword evidence="4" id="KW-0804">Transcription</keyword>
<comment type="caution">
    <text evidence="7">The sequence shown here is derived from an EMBL/GenBank/DDBJ whole genome shotgun (WGS) entry which is preliminary data.</text>
</comment>
<dbReference type="InterPro" id="IPR037171">
    <property type="entry name" value="NagB/RpiA_transferase-like"/>
</dbReference>
<evidence type="ECO:0000259" key="5">
    <source>
        <dbReference type="Pfam" id="PF04198"/>
    </source>
</evidence>
<evidence type="ECO:0000256" key="1">
    <source>
        <dbReference type="ARBA" id="ARBA00010466"/>
    </source>
</evidence>
<dbReference type="InterPro" id="IPR036390">
    <property type="entry name" value="WH_DNA-bd_sf"/>
</dbReference>
<evidence type="ECO:0000256" key="2">
    <source>
        <dbReference type="ARBA" id="ARBA00023015"/>
    </source>
</evidence>
<dbReference type="InterPro" id="IPR051054">
    <property type="entry name" value="SorC_transcr_regulators"/>
</dbReference>
<proteinExistence type="inferred from homology"/>
<dbReference type="EMBL" id="NGKC01000001">
    <property type="protein sequence ID" value="RSU14434.1"/>
    <property type="molecule type" value="Genomic_DNA"/>
</dbReference>
<dbReference type="Pfam" id="PF12802">
    <property type="entry name" value="MarR_2"/>
    <property type="match status" value="1"/>
</dbReference>
<gene>
    <name evidence="7" type="ORF">CBF27_00150</name>
</gene>
<name>A0A430B278_9ENTE</name>
<sequence>MNTEKDKLSLQVAHMYYQLEISQQKIADELNISRPTVSRLLKHAKDKGYVQIKVADPFSDVTKLSSLLKEKYDLRDVRVVYVPDTSYQVIGDYIGQAAADYLGEIIVDGDIVGISWGTTMHKIAQRLKPKQVKGVEVVQLKGGISYSNVNTHADEILHLFARAFQTVGRPLPLPVIFDNPEVKRMVEQDRHIQRIITLGRQANVAVFTVGTVRDDALVFRLGYLNDTEKKRLKQRAVGDICSRYYDQSGNIADKTLDSRTIGIDLEELRRKDKAVLVAGGTHKTAAIDAALRGKNANILITDHETADRLVNLQ</sequence>
<dbReference type="GO" id="GO:0006355">
    <property type="term" value="P:regulation of DNA-templated transcription"/>
    <property type="evidence" value="ECO:0007669"/>
    <property type="project" value="InterPro"/>
</dbReference>
<evidence type="ECO:0000256" key="3">
    <source>
        <dbReference type="ARBA" id="ARBA00023125"/>
    </source>
</evidence>
<dbReference type="PANTHER" id="PTHR34294">
    <property type="entry name" value="TRANSCRIPTIONAL REGULATOR-RELATED"/>
    <property type="match status" value="1"/>
</dbReference>
<keyword evidence="2" id="KW-0805">Transcription regulation</keyword>
<protein>
    <submittedName>
        <fullName evidence="7">RNA polymerase subunit sigma-70</fullName>
    </submittedName>
</protein>
<dbReference type="SUPFAM" id="SSF100950">
    <property type="entry name" value="NagB/RpiA/CoA transferase-like"/>
    <property type="match status" value="1"/>
</dbReference>
<reference evidence="7 8" key="1">
    <citation type="submission" date="2017-05" db="EMBL/GenBank/DDBJ databases">
        <title>Vagococcus spp. assemblies.</title>
        <authorList>
            <person name="Gulvik C.A."/>
        </authorList>
    </citation>
    <scope>NUCLEOTIDE SEQUENCE [LARGE SCALE GENOMIC DNA]</scope>
    <source>
        <strain evidence="7 8">LMG 24798</strain>
    </source>
</reference>
<dbReference type="SUPFAM" id="SSF46785">
    <property type="entry name" value="Winged helix' DNA-binding domain"/>
    <property type="match status" value="1"/>
</dbReference>
<dbReference type="InterPro" id="IPR007324">
    <property type="entry name" value="Sugar-bd_dom_put"/>
</dbReference>
<dbReference type="RefSeq" id="WP_126811076.1">
    <property type="nucleotide sequence ID" value="NZ_NGKC01000001.1"/>
</dbReference>
<dbReference type="Proteomes" id="UP000286773">
    <property type="component" value="Unassembled WGS sequence"/>
</dbReference>
<feature type="domain" description="HTH marR-type" evidence="6">
    <location>
        <begin position="15"/>
        <end position="52"/>
    </location>
</feature>
<comment type="similarity">
    <text evidence="1">Belongs to the SorC transcriptional regulatory family.</text>
</comment>
<dbReference type="GO" id="GO:0003677">
    <property type="term" value="F:DNA binding"/>
    <property type="evidence" value="ECO:0007669"/>
    <property type="project" value="UniProtKB-KW"/>
</dbReference>
<keyword evidence="3" id="KW-0238">DNA-binding</keyword>
<accession>A0A430B278</accession>
<dbReference type="Pfam" id="PF04198">
    <property type="entry name" value="Sugar-bind"/>
    <property type="match status" value="1"/>
</dbReference>
<evidence type="ECO:0000313" key="8">
    <source>
        <dbReference type="Proteomes" id="UP000286773"/>
    </source>
</evidence>
<dbReference type="Gene3D" id="1.10.10.60">
    <property type="entry name" value="Homeodomain-like"/>
    <property type="match status" value="1"/>
</dbReference>
<organism evidence="7 8">
    <name type="scientific">Vagococcus acidifermentans</name>
    <dbReference type="NCBI Taxonomy" id="564710"/>
    <lineage>
        <taxon>Bacteria</taxon>
        <taxon>Bacillati</taxon>
        <taxon>Bacillota</taxon>
        <taxon>Bacilli</taxon>
        <taxon>Lactobacillales</taxon>
        <taxon>Enterococcaceae</taxon>
        <taxon>Vagococcus</taxon>
    </lineage>
</organism>
<dbReference type="AlphaFoldDB" id="A0A430B278"/>
<dbReference type="PANTHER" id="PTHR34294:SF1">
    <property type="entry name" value="TRANSCRIPTIONAL REGULATOR LSRR"/>
    <property type="match status" value="1"/>
</dbReference>